<reference evidence="2 3" key="1">
    <citation type="submission" date="2018-06" db="EMBL/GenBank/DDBJ databases">
        <title>Genomic Encyclopedia of Type Strains, Phase IV (KMG-IV): sequencing the most valuable type-strain genomes for metagenomic binning, comparative biology and taxonomic classification.</title>
        <authorList>
            <person name="Goeker M."/>
        </authorList>
    </citation>
    <scope>NUCLEOTIDE SEQUENCE [LARGE SCALE GENOMIC DNA]</scope>
    <source>
        <strain evidence="2 3">DSM 26720</strain>
    </source>
</reference>
<evidence type="ECO:0000313" key="2">
    <source>
        <dbReference type="EMBL" id="RAK32200.1"/>
    </source>
</evidence>
<dbReference type="Proteomes" id="UP000249453">
    <property type="component" value="Unassembled WGS sequence"/>
</dbReference>
<accession>A0A364JY28</accession>
<dbReference type="PANTHER" id="PTHR43179">
    <property type="entry name" value="RHAMNOSYLTRANSFERASE WBBL"/>
    <property type="match status" value="1"/>
</dbReference>
<gene>
    <name evidence="2" type="ORF">C7374_102200</name>
</gene>
<dbReference type="CDD" id="cd04186">
    <property type="entry name" value="GT_2_like_c"/>
    <property type="match status" value="1"/>
</dbReference>
<dbReference type="Pfam" id="PF00535">
    <property type="entry name" value="Glycos_transf_2"/>
    <property type="match status" value="1"/>
</dbReference>
<dbReference type="InterPro" id="IPR001173">
    <property type="entry name" value="Glyco_trans_2-like"/>
</dbReference>
<protein>
    <recommendedName>
        <fullName evidence="1">Glycosyltransferase 2-like domain-containing protein</fullName>
    </recommendedName>
</protein>
<dbReference type="Gene3D" id="3.90.550.10">
    <property type="entry name" value="Spore Coat Polysaccharide Biosynthesis Protein SpsA, Chain A"/>
    <property type="match status" value="1"/>
</dbReference>
<organism evidence="2 3">
    <name type="scientific">Falsochrobactrum ovis</name>
    <dbReference type="NCBI Taxonomy" id="1293442"/>
    <lineage>
        <taxon>Bacteria</taxon>
        <taxon>Pseudomonadati</taxon>
        <taxon>Pseudomonadota</taxon>
        <taxon>Alphaproteobacteria</taxon>
        <taxon>Hyphomicrobiales</taxon>
        <taxon>Brucellaceae</taxon>
        <taxon>Falsochrobactrum</taxon>
    </lineage>
</organism>
<name>A0A364JY28_9HYPH</name>
<dbReference type="InterPro" id="IPR029044">
    <property type="entry name" value="Nucleotide-diphossugar_trans"/>
</dbReference>
<dbReference type="SUPFAM" id="SSF53448">
    <property type="entry name" value="Nucleotide-diphospho-sugar transferases"/>
    <property type="match status" value="1"/>
</dbReference>
<dbReference type="RefSeq" id="WP_111574444.1">
    <property type="nucleotide sequence ID" value="NZ_JBHEEY010000003.1"/>
</dbReference>
<dbReference type="EMBL" id="QLMK01000002">
    <property type="protein sequence ID" value="RAK32200.1"/>
    <property type="molecule type" value="Genomic_DNA"/>
</dbReference>
<feature type="domain" description="Glycosyltransferase 2-like" evidence="1">
    <location>
        <begin position="6"/>
        <end position="192"/>
    </location>
</feature>
<evidence type="ECO:0000259" key="1">
    <source>
        <dbReference type="Pfam" id="PF00535"/>
    </source>
</evidence>
<dbReference type="OrthoDB" id="9771846at2"/>
<sequence length="267" mass="30008">MSITLSICIVLYKPNSESLTKTLDSLLLAAERLPSDNRIQLYIVDNSPELSIDKDGHSVFSAIPTKIIHGQGNVGFGRANNIVLANAIGRYHLVLNPDVELAPSALQEAIKFMEQEAQCGLLTPSATYPDGRKQFLYKQYPSLLDLFLRGFAPGPVRDLFHKRLEKYEMRQFTGAAVYWDPPVVSGCFMFFRGDVFSRLKGFDPRYFLYFEDFDISLRAGHICSIAYVPTVEIVHEGGNAARKGLKHIQLFLKSAGIFFLTHGLKVW</sequence>
<dbReference type="PANTHER" id="PTHR43179:SF10">
    <property type="entry name" value="GLYCOSYL TRANSFERASE"/>
    <property type="match status" value="1"/>
</dbReference>
<comment type="caution">
    <text evidence="2">The sequence shown here is derived from an EMBL/GenBank/DDBJ whole genome shotgun (WGS) entry which is preliminary data.</text>
</comment>
<keyword evidence="3" id="KW-1185">Reference proteome</keyword>
<evidence type="ECO:0000313" key="3">
    <source>
        <dbReference type="Proteomes" id="UP000249453"/>
    </source>
</evidence>
<proteinExistence type="predicted"/>
<dbReference type="AlphaFoldDB" id="A0A364JY28"/>